<keyword evidence="6" id="KW-1185">Reference proteome</keyword>
<gene>
    <name evidence="5" type="ORF">LMG3441_00751</name>
</gene>
<dbReference type="Pfam" id="PF07715">
    <property type="entry name" value="Plug"/>
    <property type="match status" value="1"/>
</dbReference>
<dbReference type="GO" id="GO:0009279">
    <property type="term" value="C:cell outer membrane"/>
    <property type="evidence" value="ECO:0007669"/>
    <property type="project" value="UniProtKB-SubCell"/>
</dbReference>
<evidence type="ECO:0000256" key="1">
    <source>
        <dbReference type="ARBA" id="ARBA00022729"/>
    </source>
</evidence>
<dbReference type="PANTHER" id="PTHR30069">
    <property type="entry name" value="TONB-DEPENDENT OUTER MEMBRANE RECEPTOR"/>
    <property type="match status" value="1"/>
</dbReference>
<dbReference type="Gene3D" id="2.170.130.10">
    <property type="entry name" value="TonB-dependent receptor, plug domain"/>
    <property type="match status" value="1"/>
</dbReference>
<dbReference type="GO" id="GO:0044718">
    <property type="term" value="P:siderophore transmembrane transport"/>
    <property type="evidence" value="ECO:0007669"/>
    <property type="project" value="TreeGrafter"/>
</dbReference>
<sequence>MFESCLTPHAAVCECRSSFTYAWSSIQYIRHLIRELDPSGPCPVPKNKRMQVGYTSAAVRARPNDVGTFRPHVNYATSRLATAFVAALAAFDAYAQTTSSASDNESAIQLPDISVETDISPRSAAREREARTRVSLGLRAGGTSLLERTEFAEGRTSTLSNVMAFAPAVFAPTRHEDEARLSIRGSGIQRGFLLRGLALYQDGIPLNHADGSGDFQSIAPLAAQYVDVWRSANALEYGANTPGGTVNFVSPTGRTAPLISTCAEA</sequence>
<keyword evidence="3" id="KW-0813">Transport</keyword>
<dbReference type="InterPro" id="IPR037066">
    <property type="entry name" value="Plug_dom_sf"/>
</dbReference>
<dbReference type="InterPro" id="IPR039426">
    <property type="entry name" value="TonB-dep_rcpt-like"/>
</dbReference>
<dbReference type="GO" id="GO:0015344">
    <property type="term" value="F:siderophore uptake transmembrane transporter activity"/>
    <property type="evidence" value="ECO:0007669"/>
    <property type="project" value="TreeGrafter"/>
</dbReference>
<evidence type="ECO:0000256" key="2">
    <source>
        <dbReference type="ARBA" id="ARBA00023170"/>
    </source>
</evidence>
<comment type="subcellular location">
    <subcellularLocation>
        <location evidence="3">Cell outer membrane</location>
        <topology evidence="3">Multi-pass membrane protein</topology>
    </subcellularLocation>
</comment>
<dbReference type="Proteomes" id="UP000494269">
    <property type="component" value="Unassembled WGS sequence"/>
</dbReference>
<evidence type="ECO:0000313" key="6">
    <source>
        <dbReference type="Proteomes" id="UP000494269"/>
    </source>
</evidence>
<keyword evidence="2" id="KW-0675">Receptor</keyword>
<organism evidence="5 6">
    <name type="scientific">Achromobacter kerstersii</name>
    <dbReference type="NCBI Taxonomy" id="1353890"/>
    <lineage>
        <taxon>Bacteria</taxon>
        <taxon>Pseudomonadati</taxon>
        <taxon>Pseudomonadota</taxon>
        <taxon>Betaproteobacteria</taxon>
        <taxon>Burkholderiales</taxon>
        <taxon>Alcaligenaceae</taxon>
        <taxon>Achromobacter</taxon>
    </lineage>
</organism>
<evidence type="ECO:0000313" key="5">
    <source>
        <dbReference type="EMBL" id="CAB3664721.1"/>
    </source>
</evidence>
<dbReference type="InterPro" id="IPR012910">
    <property type="entry name" value="Plug_dom"/>
</dbReference>
<dbReference type="AlphaFoldDB" id="A0A6S6ZF19"/>
<dbReference type="EMBL" id="CADIJQ010000001">
    <property type="protein sequence ID" value="CAB3664721.1"/>
    <property type="molecule type" value="Genomic_DNA"/>
</dbReference>
<name>A0A6S6ZF19_9BURK</name>
<proteinExistence type="inferred from homology"/>
<accession>A0A6S6ZF19</accession>
<dbReference type="PANTHER" id="PTHR30069:SF29">
    <property type="entry name" value="HEMOGLOBIN AND HEMOGLOBIN-HAPTOGLOBIN-BINDING PROTEIN 1-RELATED"/>
    <property type="match status" value="1"/>
</dbReference>
<keyword evidence="3" id="KW-1134">Transmembrane beta strand</keyword>
<keyword evidence="3" id="KW-0998">Cell outer membrane</keyword>
<reference evidence="5 6" key="1">
    <citation type="submission" date="2020-04" db="EMBL/GenBank/DDBJ databases">
        <authorList>
            <person name="De Canck E."/>
        </authorList>
    </citation>
    <scope>NUCLEOTIDE SEQUENCE [LARGE SCALE GENOMIC DNA]</scope>
    <source>
        <strain evidence="5 6">LMG 3441</strain>
    </source>
</reference>
<keyword evidence="3" id="KW-0812">Transmembrane</keyword>
<dbReference type="SUPFAM" id="SSF56935">
    <property type="entry name" value="Porins"/>
    <property type="match status" value="1"/>
</dbReference>
<protein>
    <recommendedName>
        <fullName evidence="4">TonB-dependent receptor plug domain-containing protein</fullName>
    </recommendedName>
</protein>
<feature type="domain" description="TonB-dependent receptor plug" evidence="4">
    <location>
        <begin position="144"/>
        <end position="245"/>
    </location>
</feature>
<comment type="similarity">
    <text evidence="3">Belongs to the TonB-dependent receptor family.</text>
</comment>
<evidence type="ECO:0000256" key="3">
    <source>
        <dbReference type="PROSITE-ProRule" id="PRU01360"/>
    </source>
</evidence>
<evidence type="ECO:0000259" key="4">
    <source>
        <dbReference type="Pfam" id="PF07715"/>
    </source>
</evidence>
<dbReference type="PROSITE" id="PS52016">
    <property type="entry name" value="TONB_DEPENDENT_REC_3"/>
    <property type="match status" value="1"/>
</dbReference>
<keyword evidence="3" id="KW-0472">Membrane</keyword>
<keyword evidence="1" id="KW-0732">Signal</keyword>